<evidence type="ECO:0000313" key="1">
    <source>
        <dbReference type="EMBL" id="SVC52721.1"/>
    </source>
</evidence>
<organism evidence="1">
    <name type="scientific">marine metagenome</name>
    <dbReference type="NCBI Taxonomy" id="408172"/>
    <lineage>
        <taxon>unclassified sequences</taxon>
        <taxon>metagenomes</taxon>
        <taxon>ecological metagenomes</taxon>
    </lineage>
</organism>
<gene>
    <name evidence="1" type="ORF">METZ01_LOCUS305575</name>
</gene>
<protein>
    <submittedName>
        <fullName evidence="1">Uncharacterized protein</fullName>
    </submittedName>
</protein>
<reference evidence="1" key="1">
    <citation type="submission" date="2018-05" db="EMBL/GenBank/DDBJ databases">
        <authorList>
            <person name="Lanie J.A."/>
            <person name="Ng W.-L."/>
            <person name="Kazmierczak K.M."/>
            <person name="Andrzejewski T.M."/>
            <person name="Davidsen T.M."/>
            <person name="Wayne K.J."/>
            <person name="Tettelin H."/>
            <person name="Glass J.I."/>
            <person name="Rusch D."/>
            <person name="Podicherti R."/>
            <person name="Tsui H.-C.T."/>
            <person name="Winkler M.E."/>
        </authorList>
    </citation>
    <scope>NUCLEOTIDE SEQUENCE</scope>
</reference>
<dbReference type="AlphaFoldDB" id="A0A382MZG3"/>
<proteinExistence type="predicted"/>
<sequence length="119" mass="13990">MEIQYRHQFYNSPEFPFLQSIGVDHIIQGFEAEDEVGFIGVLHLWWVPDPTGTVLGIWESEWFDRPEAAIWCAIKIQKDRPYDEDKLIQVVMNHCKKMAERSVKKMVEDHLEDDTGLLN</sequence>
<accession>A0A382MZG3</accession>
<dbReference type="EMBL" id="UINC01096107">
    <property type="protein sequence ID" value="SVC52721.1"/>
    <property type="molecule type" value="Genomic_DNA"/>
</dbReference>
<name>A0A382MZG3_9ZZZZ</name>